<dbReference type="InterPro" id="IPR013818">
    <property type="entry name" value="Lipase"/>
</dbReference>
<dbReference type="KEGG" id="lgi:LOTGIDRAFT_145406"/>
<evidence type="ECO:0000256" key="3">
    <source>
        <dbReference type="ARBA" id="ARBA00022525"/>
    </source>
</evidence>
<proteinExistence type="inferred from homology"/>
<dbReference type="GO" id="GO:0016298">
    <property type="term" value="F:lipase activity"/>
    <property type="evidence" value="ECO:0007669"/>
    <property type="project" value="InterPro"/>
</dbReference>
<dbReference type="GeneID" id="20234952"/>
<feature type="domain" description="Lipase" evidence="5">
    <location>
        <begin position="10"/>
        <end position="225"/>
    </location>
</feature>
<dbReference type="InterPro" id="IPR029058">
    <property type="entry name" value="AB_hydrolase_fold"/>
</dbReference>
<dbReference type="Proteomes" id="UP000030746">
    <property type="component" value="Unassembled WGS sequence"/>
</dbReference>
<dbReference type="InterPro" id="IPR000734">
    <property type="entry name" value="TAG_lipase"/>
</dbReference>
<dbReference type="HOGENOM" id="CLU_027171_7_0_1"/>
<dbReference type="OMA" id="TIIVHGH"/>
<evidence type="ECO:0000313" key="6">
    <source>
        <dbReference type="EMBL" id="ESO92956.1"/>
    </source>
</evidence>
<name>V4AHT4_LOTGI</name>
<dbReference type="GO" id="GO:0005615">
    <property type="term" value="C:extracellular space"/>
    <property type="evidence" value="ECO:0007669"/>
    <property type="project" value="TreeGrafter"/>
</dbReference>
<organism evidence="6 7">
    <name type="scientific">Lottia gigantea</name>
    <name type="common">Giant owl limpet</name>
    <dbReference type="NCBI Taxonomy" id="225164"/>
    <lineage>
        <taxon>Eukaryota</taxon>
        <taxon>Metazoa</taxon>
        <taxon>Spiralia</taxon>
        <taxon>Lophotrochozoa</taxon>
        <taxon>Mollusca</taxon>
        <taxon>Gastropoda</taxon>
        <taxon>Patellogastropoda</taxon>
        <taxon>Lottioidea</taxon>
        <taxon>Lottiidae</taxon>
        <taxon>Lottia</taxon>
    </lineage>
</organism>
<dbReference type="AlphaFoldDB" id="V4AHT4"/>
<dbReference type="STRING" id="225164.V4AHT4"/>
<dbReference type="Gene3D" id="3.40.50.1820">
    <property type="entry name" value="alpha/beta hydrolase"/>
    <property type="match status" value="1"/>
</dbReference>
<evidence type="ECO:0000256" key="2">
    <source>
        <dbReference type="ARBA" id="ARBA00010701"/>
    </source>
</evidence>
<keyword evidence="3" id="KW-0964">Secreted</keyword>
<comment type="subcellular location">
    <subcellularLocation>
        <location evidence="1">Secreted</location>
    </subcellularLocation>
</comment>
<dbReference type="PANTHER" id="PTHR11610">
    <property type="entry name" value="LIPASE"/>
    <property type="match status" value="1"/>
</dbReference>
<comment type="similarity">
    <text evidence="2 4">Belongs to the AB hydrolase superfamily. Lipase family.</text>
</comment>
<dbReference type="EMBL" id="KB201978">
    <property type="protein sequence ID" value="ESO92956.1"/>
    <property type="molecule type" value="Genomic_DNA"/>
</dbReference>
<dbReference type="SUPFAM" id="SSF53474">
    <property type="entry name" value="alpha/beta-Hydrolases"/>
    <property type="match status" value="1"/>
</dbReference>
<evidence type="ECO:0000259" key="5">
    <source>
        <dbReference type="Pfam" id="PF00151"/>
    </source>
</evidence>
<reference evidence="6 7" key="1">
    <citation type="journal article" date="2013" name="Nature">
        <title>Insights into bilaterian evolution from three spiralian genomes.</title>
        <authorList>
            <person name="Simakov O."/>
            <person name="Marletaz F."/>
            <person name="Cho S.J."/>
            <person name="Edsinger-Gonzales E."/>
            <person name="Havlak P."/>
            <person name="Hellsten U."/>
            <person name="Kuo D.H."/>
            <person name="Larsson T."/>
            <person name="Lv J."/>
            <person name="Arendt D."/>
            <person name="Savage R."/>
            <person name="Osoegawa K."/>
            <person name="de Jong P."/>
            <person name="Grimwood J."/>
            <person name="Chapman J.A."/>
            <person name="Shapiro H."/>
            <person name="Aerts A."/>
            <person name="Otillar R.P."/>
            <person name="Terry A.Y."/>
            <person name="Boore J.L."/>
            <person name="Grigoriev I.V."/>
            <person name="Lindberg D.R."/>
            <person name="Seaver E.C."/>
            <person name="Weisblat D.A."/>
            <person name="Putnam N.H."/>
            <person name="Rokhsar D.S."/>
        </authorList>
    </citation>
    <scope>NUCLEOTIDE SEQUENCE [LARGE SCALE GENOMIC DNA]</scope>
</reference>
<gene>
    <name evidence="6" type="ORF">LOTGIDRAFT_145406</name>
</gene>
<dbReference type="RefSeq" id="XP_009056360.1">
    <property type="nucleotide sequence ID" value="XM_009058112.1"/>
</dbReference>
<keyword evidence="7" id="KW-1185">Reference proteome</keyword>
<dbReference type="Pfam" id="PF00151">
    <property type="entry name" value="Lipase"/>
    <property type="match status" value="1"/>
</dbReference>
<evidence type="ECO:0000256" key="4">
    <source>
        <dbReference type="RuleBase" id="RU004262"/>
    </source>
</evidence>
<dbReference type="CTD" id="20234952"/>
<dbReference type="OrthoDB" id="199913at2759"/>
<protein>
    <recommendedName>
        <fullName evidence="5">Lipase domain-containing protein</fullName>
    </recommendedName>
</protein>
<dbReference type="PRINTS" id="PR00821">
    <property type="entry name" value="TAGLIPASE"/>
</dbReference>
<accession>V4AHT4</accession>
<evidence type="ECO:0000313" key="7">
    <source>
        <dbReference type="Proteomes" id="UP000030746"/>
    </source>
</evidence>
<sequence>MFSGWLGLIQPQNFDVDFWLYTKGNKDSAETISTTNLGSRFISGAKTIFVIHGYLNTGTQSWIAPMKNALLALPDSLNVIVVNWKDGAFSTYAQSADNTKTVGRKAGDLIKALKESKGMDYDDFHVIGHSLGAHAAGFTGKRITDLTGSKIGRITGLDPAGYNFAIADEANRLAKEDGAFVDVMHTNTVKNNSETVYILISAFGTPIGHVDFYPNGGRSQPGCCKYA</sequence>
<evidence type="ECO:0000256" key="1">
    <source>
        <dbReference type="ARBA" id="ARBA00004613"/>
    </source>
</evidence>
<dbReference type="GO" id="GO:0016042">
    <property type="term" value="P:lipid catabolic process"/>
    <property type="evidence" value="ECO:0007669"/>
    <property type="project" value="TreeGrafter"/>
</dbReference>